<dbReference type="InterPro" id="IPR005746">
    <property type="entry name" value="Thioredoxin"/>
</dbReference>
<keyword evidence="4" id="KW-0249">Electron transport</keyword>
<dbReference type="PANTHER" id="PTHR45663">
    <property type="entry name" value="GEO12009P1"/>
    <property type="match status" value="1"/>
</dbReference>
<proteinExistence type="inferred from homology"/>
<dbReference type="GO" id="GO:0015035">
    <property type="term" value="F:protein-disulfide reductase activity"/>
    <property type="evidence" value="ECO:0007669"/>
    <property type="project" value="UniProtKB-UniRule"/>
</dbReference>
<sequence>MIKHITDSSFNEEVLNSKGLVLVDFWAPWCGPCKMLGPVLEELAGEMNNNLTIGKVDIDTNVEKASAYKISAVPTMLLFKDGDLVDKFSGFAPKEMLVEFLNKHM</sequence>
<dbReference type="CDD" id="cd02947">
    <property type="entry name" value="TRX_family"/>
    <property type="match status" value="1"/>
</dbReference>
<keyword evidence="6 10" id="KW-0676">Redox-active center</keyword>
<dbReference type="PROSITE" id="PS00194">
    <property type="entry name" value="THIOREDOXIN_1"/>
    <property type="match status" value="1"/>
</dbReference>
<dbReference type="NCBIfam" id="TIGR01068">
    <property type="entry name" value="thioredoxin"/>
    <property type="match status" value="1"/>
</dbReference>
<evidence type="ECO:0000313" key="12">
    <source>
        <dbReference type="EMBL" id="NEU04615.1"/>
    </source>
</evidence>
<dbReference type="AlphaFoldDB" id="A0A6M0H1I3"/>
<evidence type="ECO:0000256" key="3">
    <source>
        <dbReference type="ARBA" id="ARBA00022448"/>
    </source>
</evidence>
<dbReference type="GO" id="GO:0005829">
    <property type="term" value="C:cytosol"/>
    <property type="evidence" value="ECO:0007669"/>
    <property type="project" value="TreeGrafter"/>
</dbReference>
<dbReference type="PRINTS" id="PR00421">
    <property type="entry name" value="THIOREDOXIN"/>
</dbReference>
<evidence type="ECO:0000259" key="11">
    <source>
        <dbReference type="PROSITE" id="PS51352"/>
    </source>
</evidence>
<dbReference type="InterPro" id="IPR017937">
    <property type="entry name" value="Thioredoxin_CS"/>
</dbReference>
<evidence type="ECO:0000256" key="8">
    <source>
        <dbReference type="PIRNR" id="PIRNR000077"/>
    </source>
</evidence>
<dbReference type="Gene3D" id="3.40.30.10">
    <property type="entry name" value="Glutaredoxin"/>
    <property type="match status" value="1"/>
</dbReference>
<keyword evidence="3" id="KW-0813">Transport</keyword>
<keyword evidence="5 10" id="KW-1015">Disulfide bond</keyword>
<evidence type="ECO:0000256" key="7">
    <source>
        <dbReference type="NCBIfam" id="TIGR01068"/>
    </source>
</evidence>
<dbReference type="InterPro" id="IPR036249">
    <property type="entry name" value="Thioredoxin-like_sf"/>
</dbReference>
<evidence type="ECO:0000256" key="4">
    <source>
        <dbReference type="ARBA" id="ARBA00022982"/>
    </source>
</evidence>
<evidence type="ECO:0000256" key="2">
    <source>
        <dbReference type="ARBA" id="ARBA00020570"/>
    </source>
</evidence>
<gene>
    <name evidence="12" type="primary">trxA</name>
    <name evidence="12" type="ORF">G3M99_07010</name>
</gene>
<dbReference type="InterPro" id="IPR013766">
    <property type="entry name" value="Thioredoxin_domain"/>
</dbReference>
<feature type="site" description="Contributes to redox potential value" evidence="9">
    <location>
        <position position="32"/>
    </location>
</feature>
<dbReference type="Proteomes" id="UP000481872">
    <property type="component" value="Unassembled WGS sequence"/>
</dbReference>
<evidence type="ECO:0000256" key="9">
    <source>
        <dbReference type="PIRSR" id="PIRSR000077-1"/>
    </source>
</evidence>
<comment type="caution">
    <text evidence="12">The sequence shown here is derived from an EMBL/GenBank/DDBJ whole genome shotgun (WGS) entry which is preliminary data.</text>
</comment>
<dbReference type="PROSITE" id="PS51352">
    <property type="entry name" value="THIOREDOXIN_2"/>
    <property type="match status" value="1"/>
</dbReference>
<feature type="disulfide bond" description="Redox-active" evidence="10">
    <location>
        <begin position="30"/>
        <end position="33"/>
    </location>
</feature>
<feature type="active site" description="Nucleophile" evidence="9">
    <location>
        <position position="30"/>
    </location>
</feature>
<dbReference type="PIRSF" id="PIRSF000077">
    <property type="entry name" value="Thioredoxin"/>
    <property type="match status" value="1"/>
</dbReference>
<comment type="similarity">
    <text evidence="1 8">Belongs to the thioredoxin family.</text>
</comment>
<dbReference type="RefSeq" id="WP_061995831.1">
    <property type="nucleotide sequence ID" value="NZ_JAAGPU010000010.1"/>
</dbReference>
<keyword evidence="13" id="KW-1185">Reference proteome</keyword>
<feature type="site" description="Contributes to redox potential value" evidence="9">
    <location>
        <position position="31"/>
    </location>
</feature>
<evidence type="ECO:0000313" key="13">
    <source>
        <dbReference type="Proteomes" id="UP000481872"/>
    </source>
</evidence>
<accession>A0A6M0H1I3</accession>
<protein>
    <recommendedName>
        <fullName evidence="2 7">Thioredoxin</fullName>
    </recommendedName>
</protein>
<evidence type="ECO:0000256" key="10">
    <source>
        <dbReference type="PIRSR" id="PIRSR000077-4"/>
    </source>
</evidence>
<name>A0A6M0H1I3_9CLOT</name>
<dbReference type="EMBL" id="JAAGPU010000010">
    <property type="protein sequence ID" value="NEU04615.1"/>
    <property type="molecule type" value="Genomic_DNA"/>
</dbReference>
<dbReference type="GO" id="GO:0045454">
    <property type="term" value="P:cell redox homeostasis"/>
    <property type="evidence" value="ECO:0007669"/>
    <property type="project" value="TreeGrafter"/>
</dbReference>
<feature type="domain" description="Thioredoxin" evidence="11">
    <location>
        <begin position="1"/>
        <end position="105"/>
    </location>
</feature>
<organism evidence="12 13">
    <name type="scientific">Clostridium senegalense</name>
    <dbReference type="NCBI Taxonomy" id="1465809"/>
    <lineage>
        <taxon>Bacteria</taxon>
        <taxon>Bacillati</taxon>
        <taxon>Bacillota</taxon>
        <taxon>Clostridia</taxon>
        <taxon>Eubacteriales</taxon>
        <taxon>Clostridiaceae</taxon>
        <taxon>Clostridium</taxon>
    </lineage>
</organism>
<evidence type="ECO:0000256" key="1">
    <source>
        <dbReference type="ARBA" id="ARBA00008987"/>
    </source>
</evidence>
<dbReference type="Pfam" id="PF00085">
    <property type="entry name" value="Thioredoxin"/>
    <property type="match status" value="1"/>
</dbReference>
<evidence type="ECO:0000256" key="5">
    <source>
        <dbReference type="ARBA" id="ARBA00023157"/>
    </source>
</evidence>
<dbReference type="PANTHER" id="PTHR45663:SF11">
    <property type="entry name" value="GEO12009P1"/>
    <property type="match status" value="1"/>
</dbReference>
<dbReference type="FunFam" id="3.40.30.10:FF:000001">
    <property type="entry name" value="Thioredoxin"/>
    <property type="match status" value="1"/>
</dbReference>
<reference evidence="12 13" key="1">
    <citation type="submission" date="2020-02" db="EMBL/GenBank/DDBJ databases">
        <title>Genome assembly of a novel Clostridium senegalense strain.</title>
        <authorList>
            <person name="Gupta T.B."/>
            <person name="Jauregui R."/>
            <person name="Maclean P."/>
            <person name="Nawarathana A."/>
            <person name="Brightwell G."/>
        </authorList>
    </citation>
    <scope>NUCLEOTIDE SEQUENCE [LARGE SCALE GENOMIC DNA]</scope>
    <source>
        <strain evidence="12 13">AGRFS4</strain>
    </source>
</reference>
<feature type="active site" description="Nucleophile" evidence="9">
    <location>
        <position position="33"/>
    </location>
</feature>
<feature type="site" description="Deprotonates C-terminal active site Cys" evidence="9">
    <location>
        <position position="24"/>
    </location>
</feature>
<evidence type="ECO:0000256" key="6">
    <source>
        <dbReference type="ARBA" id="ARBA00023284"/>
    </source>
</evidence>
<dbReference type="SUPFAM" id="SSF52833">
    <property type="entry name" value="Thioredoxin-like"/>
    <property type="match status" value="1"/>
</dbReference>